<comment type="caution">
    <text evidence="1">The sequence shown here is derived from an EMBL/GenBank/DDBJ whole genome shotgun (WGS) entry which is preliminary data.</text>
</comment>
<evidence type="ECO:0000313" key="2">
    <source>
        <dbReference type="Proteomes" id="UP000298471"/>
    </source>
</evidence>
<organism evidence="1 2">
    <name type="scientific">Hymenobacter metallicola</name>
    <dbReference type="NCBI Taxonomy" id="2563114"/>
    <lineage>
        <taxon>Bacteria</taxon>
        <taxon>Pseudomonadati</taxon>
        <taxon>Bacteroidota</taxon>
        <taxon>Cytophagia</taxon>
        <taxon>Cytophagales</taxon>
        <taxon>Hymenobacteraceae</taxon>
        <taxon>Hymenobacter</taxon>
    </lineage>
</organism>
<proteinExistence type="predicted"/>
<dbReference type="Proteomes" id="UP000298471">
    <property type="component" value="Unassembled WGS sequence"/>
</dbReference>
<gene>
    <name evidence="1" type="ORF">E5K02_23555</name>
</gene>
<keyword evidence="2" id="KW-1185">Reference proteome</keyword>
<dbReference type="OrthoDB" id="884043at2"/>
<dbReference type="AlphaFoldDB" id="A0A4Z0PY53"/>
<evidence type="ECO:0000313" key="1">
    <source>
        <dbReference type="EMBL" id="TGE22710.1"/>
    </source>
</evidence>
<accession>A0A4Z0PY53</accession>
<name>A0A4Z0PY53_9BACT</name>
<dbReference type="EMBL" id="SRMB01000006">
    <property type="protein sequence ID" value="TGE22710.1"/>
    <property type="molecule type" value="Genomic_DNA"/>
</dbReference>
<dbReference type="RefSeq" id="WP_135398615.1">
    <property type="nucleotide sequence ID" value="NZ_SRMB01000006.1"/>
</dbReference>
<reference evidence="1 2" key="1">
    <citation type="submission" date="2019-04" db="EMBL/GenBank/DDBJ databases">
        <authorList>
            <person name="Feng G."/>
            <person name="Zhang J."/>
            <person name="Zhu H."/>
        </authorList>
    </citation>
    <scope>NUCLEOTIDE SEQUENCE [LARGE SCALE GENOMIC DNA]</scope>
    <source>
        <strain evidence="1 2">9PBR-1</strain>
    </source>
</reference>
<protein>
    <submittedName>
        <fullName evidence="1">Uncharacterized protein</fullName>
    </submittedName>
</protein>
<sequence length="156" mass="16592">MQLISKSAFAAAVAQLIDTTIEAVKAGVGTGSIFTLHLRAPTGEVCYLMVYCSWKLLRAGAIACTWQDPEEDLAAALSVHQGETLVGARLESGGDLVLLLATGAELKLFVDGQALDEPAEESYSSDYFLEQAVDTFVSLRGAFYLAKTEPSADNNV</sequence>